<dbReference type="EMBL" id="JAJJHW010000095">
    <property type="protein sequence ID" value="KAH8387112.1"/>
    <property type="molecule type" value="Genomic_DNA"/>
</dbReference>
<feature type="compositionally biased region" description="Acidic residues" evidence="1">
    <location>
        <begin position="56"/>
        <end position="67"/>
    </location>
</feature>
<sequence>MNNDKKPNNLIGAADNAANGAAGRDNNNARAGRNLNNLVNNVLPEQRIVQLSNDSESSDTSDDDTSDDSGSSSDDSSKEDTSSDEGDTDEDANLQPQKRAKLSD</sequence>
<accession>A0AAD4KAR4</accession>
<organism evidence="2 3">
    <name type="scientific">Drosophila rubida</name>
    <dbReference type="NCBI Taxonomy" id="30044"/>
    <lineage>
        <taxon>Eukaryota</taxon>
        <taxon>Metazoa</taxon>
        <taxon>Ecdysozoa</taxon>
        <taxon>Arthropoda</taxon>
        <taxon>Hexapoda</taxon>
        <taxon>Insecta</taxon>
        <taxon>Pterygota</taxon>
        <taxon>Neoptera</taxon>
        <taxon>Endopterygota</taxon>
        <taxon>Diptera</taxon>
        <taxon>Brachycera</taxon>
        <taxon>Muscomorpha</taxon>
        <taxon>Ephydroidea</taxon>
        <taxon>Drosophilidae</taxon>
        <taxon>Drosophila</taxon>
    </lineage>
</organism>
<gene>
    <name evidence="2" type="ORF">KR093_004848</name>
</gene>
<dbReference type="Proteomes" id="UP001200034">
    <property type="component" value="Unassembled WGS sequence"/>
</dbReference>
<comment type="caution">
    <text evidence="2">The sequence shown here is derived from an EMBL/GenBank/DDBJ whole genome shotgun (WGS) entry which is preliminary data.</text>
</comment>
<reference evidence="2" key="1">
    <citation type="journal article" date="2021" name="Mol. Ecol. Resour.">
        <title>Phylogenomic analyses of the genus Drosophila reveals genomic signals of climate adaptation.</title>
        <authorList>
            <person name="Li F."/>
            <person name="Rane R.V."/>
            <person name="Luria V."/>
            <person name="Xiong Z."/>
            <person name="Chen J."/>
            <person name="Li Z."/>
            <person name="Catullo R.A."/>
            <person name="Griffin P.C."/>
            <person name="Schiffer M."/>
            <person name="Pearce S."/>
            <person name="Lee S.F."/>
            <person name="McElroy K."/>
            <person name="Stocker A."/>
            <person name="Shirriffs J."/>
            <person name="Cockerell F."/>
            <person name="Coppin C."/>
            <person name="Sgro C.M."/>
            <person name="Karger A."/>
            <person name="Cain J.W."/>
            <person name="Weber J.A."/>
            <person name="Santpere G."/>
            <person name="Kirschner M.W."/>
            <person name="Hoffmann A.A."/>
            <person name="Oakeshott J.G."/>
            <person name="Zhang G."/>
        </authorList>
    </citation>
    <scope>NUCLEOTIDE SEQUENCE</scope>
    <source>
        <strain evidence="2">BGI-SZ-2011g</strain>
    </source>
</reference>
<name>A0AAD4KAR4_9MUSC</name>
<keyword evidence="3" id="KW-1185">Reference proteome</keyword>
<evidence type="ECO:0000313" key="2">
    <source>
        <dbReference type="EMBL" id="KAH8387112.1"/>
    </source>
</evidence>
<proteinExistence type="predicted"/>
<evidence type="ECO:0000313" key="3">
    <source>
        <dbReference type="Proteomes" id="UP001200034"/>
    </source>
</evidence>
<protein>
    <submittedName>
        <fullName evidence="2">Uncharacterized protein</fullName>
    </submittedName>
</protein>
<evidence type="ECO:0000256" key="1">
    <source>
        <dbReference type="SAM" id="MobiDB-lite"/>
    </source>
</evidence>
<feature type="region of interest" description="Disordered" evidence="1">
    <location>
        <begin position="1"/>
        <end position="104"/>
    </location>
</feature>
<dbReference type="AlphaFoldDB" id="A0AAD4KAR4"/>
<feature type="compositionally biased region" description="Acidic residues" evidence="1">
    <location>
        <begin position="82"/>
        <end position="92"/>
    </location>
</feature>
<feature type="compositionally biased region" description="Low complexity" evidence="1">
    <location>
        <begin position="8"/>
        <end position="43"/>
    </location>
</feature>